<dbReference type="Proteomes" id="UP000504610">
    <property type="component" value="Chromosome 3"/>
</dbReference>
<reference evidence="6" key="2">
    <citation type="submission" date="2025-08" db="UniProtKB">
        <authorList>
            <consortium name="RefSeq"/>
        </authorList>
    </citation>
    <scope>IDENTIFICATION</scope>
    <source>
        <tissue evidence="6">Leaf</tissue>
    </source>
</reference>
<evidence type="ECO:0000313" key="5">
    <source>
        <dbReference type="Proteomes" id="UP000504610"/>
    </source>
</evidence>
<dbReference type="Pfam" id="PF25464">
    <property type="entry name" value="DUF7900"/>
    <property type="match status" value="1"/>
</dbReference>
<feature type="compositionally biased region" description="Polar residues" evidence="2">
    <location>
        <begin position="1"/>
        <end position="23"/>
    </location>
</feature>
<proteinExistence type="predicted"/>
<evidence type="ECO:0000256" key="1">
    <source>
        <dbReference type="SAM" id="Coils"/>
    </source>
</evidence>
<keyword evidence="3" id="KW-0472">Membrane</keyword>
<feature type="region of interest" description="Disordered" evidence="2">
    <location>
        <begin position="1"/>
        <end position="28"/>
    </location>
</feature>
<keyword evidence="3" id="KW-0812">Transmembrane</keyword>
<feature type="transmembrane region" description="Helical" evidence="3">
    <location>
        <begin position="146"/>
        <end position="165"/>
    </location>
</feature>
<keyword evidence="3" id="KW-1133">Transmembrane helix</keyword>
<protein>
    <submittedName>
        <fullName evidence="6">Uncharacterized protein LOC108845119</fullName>
    </submittedName>
</protein>
<feature type="coiled-coil region" evidence="1">
    <location>
        <begin position="74"/>
        <end position="101"/>
    </location>
</feature>
<dbReference type="InterPro" id="IPR057222">
    <property type="entry name" value="DUF7900"/>
</dbReference>
<evidence type="ECO:0000259" key="4">
    <source>
        <dbReference type="Pfam" id="PF25464"/>
    </source>
</evidence>
<accession>A0A6J0MN38</accession>
<reference evidence="5" key="1">
    <citation type="journal article" date="2019" name="Database">
        <title>The radish genome database (RadishGD): an integrated information resource for radish genomics.</title>
        <authorList>
            <person name="Yu H.J."/>
            <person name="Baek S."/>
            <person name="Lee Y.J."/>
            <person name="Cho A."/>
            <person name="Mun J.H."/>
        </authorList>
    </citation>
    <scope>NUCLEOTIDE SEQUENCE [LARGE SCALE GENOMIC DNA]</scope>
    <source>
        <strain evidence="5">cv. WK10039</strain>
    </source>
</reference>
<keyword evidence="5" id="KW-1185">Reference proteome</keyword>
<evidence type="ECO:0000256" key="3">
    <source>
        <dbReference type="SAM" id="Phobius"/>
    </source>
</evidence>
<dbReference type="OrthoDB" id="1112464at2759"/>
<gene>
    <name evidence="6" type="primary">LOC108845119</name>
</gene>
<evidence type="ECO:0000313" key="6">
    <source>
        <dbReference type="RefSeq" id="XP_018473885.2"/>
    </source>
</evidence>
<keyword evidence="1" id="KW-0175">Coiled coil</keyword>
<feature type="domain" description="DUF7900" evidence="4">
    <location>
        <begin position="66"/>
        <end position="145"/>
    </location>
</feature>
<evidence type="ECO:0000256" key="2">
    <source>
        <dbReference type="SAM" id="MobiDB-lite"/>
    </source>
</evidence>
<dbReference type="AlphaFoldDB" id="A0A6J0MN38"/>
<dbReference type="PANTHER" id="PTHR33248">
    <property type="entry name" value="ZINC ION-BINDING PROTEIN"/>
    <property type="match status" value="1"/>
</dbReference>
<dbReference type="GeneID" id="108845119"/>
<dbReference type="KEGG" id="rsz:108845119"/>
<dbReference type="RefSeq" id="XP_018473885.2">
    <property type="nucleotide sequence ID" value="XM_018618383.2"/>
</dbReference>
<name>A0A6J0MN38_RAPSA</name>
<sequence>MQTSQQASGGESSSFVNNENIGNTGPPCRCGRSTKLLKAWTDENPGRRFFCCGVHGFSSWSDAEEPHGWQMTSLLEARDQIERQRSEIHKLKSEIRVLRRRRTPPPAGSEDNLDCTRAGADQSEEYNQLESEVLKVSERERVLRQVLLISWGGFLAATAIIISMTKK</sequence>
<organism evidence="5 6">
    <name type="scientific">Raphanus sativus</name>
    <name type="common">Radish</name>
    <name type="synonym">Raphanus raphanistrum var. sativus</name>
    <dbReference type="NCBI Taxonomy" id="3726"/>
    <lineage>
        <taxon>Eukaryota</taxon>
        <taxon>Viridiplantae</taxon>
        <taxon>Streptophyta</taxon>
        <taxon>Embryophyta</taxon>
        <taxon>Tracheophyta</taxon>
        <taxon>Spermatophyta</taxon>
        <taxon>Magnoliopsida</taxon>
        <taxon>eudicotyledons</taxon>
        <taxon>Gunneridae</taxon>
        <taxon>Pentapetalae</taxon>
        <taxon>rosids</taxon>
        <taxon>malvids</taxon>
        <taxon>Brassicales</taxon>
        <taxon>Brassicaceae</taxon>
        <taxon>Brassiceae</taxon>
        <taxon>Raphanus</taxon>
    </lineage>
</organism>